<feature type="transmembrane region" description="Helical" evidence="7">
    <location>
        <begin position="82"/>
        <end position="101"/>
    </location>
</feature>
<feature type="transmembrane region" description="Helical" evidence="7">
    <location>
        <begin position="21"/>
        <end position="40"/>
    </location>
</feature>
<dbReference type="AlphaFoldDB" id="A0A5B0EFW3"/>
<comment type="subcellular location">
    <subcellularLocation>
        <location evidence="1">Cell membrane</location>
        <topology evidence="1">Multi-pass membrane protein</topology>
    </subcellularLocation>
</comment>
<feature type="transmembrane region" description="Helical" evidence="7">
    <location>
        <begin position="172"/>
        <end position="193"/>
    </location>
</feature>
<name>A0A5B0EFW3_9MICC</name>
<protein>
    <submittedName>
        <fullName evidence="8">Lipopolysaccharide biosynthesis protein</fullName>
    </submittedName>
</protein>
<keyword evidence="4 7" id="KW-0812">Transmembrane</keyword>
<accession>A0A5B0EFW3</accession>
<dbReference type="InterPro" id="IPR050833">
    <property type="entry name" value="Poly_Biosynth_Transport"/>
</dbReference>
<keyword evidence="5 7" id="KW-1133">Transmembrane helix</keyword>
<feature type="transmembrane region" description="Helical" evidence="7">
    <location>
        <begin position="379"/>
        <end position="400"/>
    </location>
</feature>
<dbReference type="GO" id="GO:0005886">
    <property type="term" value="C:plasma membrane"/>
    <property type="evidence" value="ECO:0007669"/>
    <property type="project" value="UniProtKB-SubCell"/>
</dbReference>
<comment type="similarity">
    <text evidence="2">Belongs to the polysaccharide synthase family.</text>
</comment>
<proteinExistence type="inferred from homology"/>
<feature type="transmembrane region" description="Helical" evidence="7">
    <location>
        <begin position="412"/>
        <end position="436"/>
    </location>
</feature>
<evidence type="ECO:0000256" key="3">
    <source>
        <dbReference type="ARBA" id="ARBA00022475"/>
    </source>
</evidence>
<feature type="transmembrane region" description="Helical" evidence="7">
    <location>
        <begin position="205"/>
        <end position="227"/>
    </location>
</feature>
<feature type="transmembrane region" description="Helical" evidence="7">
    <location>
        <begin position="46"/>
        <end position="70"/>
    </location>
</feature>
<dbReference type="OrthoDB" id="9770347at2"/>
<evidence type="ECO:0000256" key="6">
    <source>
        <dbReference type="ARBA" id="ARBA00023136"/>
    </source>
</evidence>
<keyword evidence="6 7" id="KW-0472">Membrane</keyword>
<feature type="transmembrane region" description="Helical" evidence="7">
    <location>
        <begin position="352"/>
        <end position="373"/>
    </location>
</feature>
<keyword evidence="3" id="KW-1003">Cell membrane</keyword>
<evidence type="ECO:0000256" key="5">
    <source>
        <dbReference type="ARBA" id="ARBA00022989"/>
    </source>
</evidence>
<feature type="transmembrane region" description="Helical" evidence="7">
    <location>
        <begin position="442"/>
        <end position="461"/>
    </location>
</feature>
<reference evidence="8 9" key="1">
    <citation type="submission" date="2019-07" db="EMBL/GenBank/DDBJ databases">
        <title>Analysis of the biochemical properties, biological activity and biotechnological potential of siderophores and biosurfactants produced by Antarctic psychrotolerant bacteria.</title>
        <authorList>
            <person name="Styczynski M."/>
            <person name="Krucon T."/>
            <person name="Decewicz P."/>
            <person name="Dziewit L."/>
        </authorList>
    </citation>
    <scope>NUCLEOTIDE SEQUENCE [LARGE SCALE GENOMIC DNA]</scope>
    <source>
        <strain evidence="8 9">ANT_H27</strain>
    </source>
</reference>
<feature type="transmembrane region" description="Helical" evidence="7">
    <location>
        <begin position="113"/>
        <end position="134"/>
    </location>
</feature>
<dbReference type="PANTHER" id="PTHR30250">
    <property type="entry name" value="PST FAMILY PREDICTED COLANIC ACID TRANSPORTER"/>
    <property type="match status" value="1"/>
</dbReference>
<dbReference type="EMBL" id="VOBL01000006">
    <property type="protein sequence ID" value="KAA0977548.1"/>
    <property type="molecule type" value="Genomic_DNA"/>
</dbReference>
<organism evidence="8 9">
    <name type="scientific">Paeniglutamicibacter gangotriensis</name>
    <dbReference type="NCBI Taxonomy" id="254787"/>
    <lineage>
        <taxon>Bacteria</taxon>
        <taxon>Bacillati</taxon>
        <taxon>Actinomycetota</taxon>
        <taxon>Actinomycetes</taxon>
        <taxon>Micrococcales</taxon>
        <taxon>Micrococcaceae</taxon>
        <taxon>Paeniglutamicibacter</taxon>
    </lineage>
</organism>
<feature type="transmembrane region" description="Helical" evidence="7">
    <location>
        <begin position="146"/>
        <end position="166"/>
    </location>
</feature>
<evidence type="ECO:0000256" key="7">
    <source>
        <dbReference type="SAM" id="Phobius"/>
    </source>
</evidence>
<evidence type="ECO:0000256" key="4">
    <source>
        <dbReference type="ARBA" id="ARBA00022692"/>
    </source>
</evidence>
<gene>
    <name evidence="8" type="ORF">FQ154_07445</name>
</gene>
<evidence type="ECO:0000256" key="1">
    <source>
        <dbReference type="ARBA" id="ARBA00004651"/>
    </source>
</evidence>
<evidence type="ECO:0000256" key="2">
    <source>
        <dbReference type="ARBA" id="ARBA00007430"/>
    </source>
</evidence>
<evidence type="ECO:0000313" key="9">
    <source>
        <dbReference type="Proteomes" id="UP000323856"/>
    </source>
</evidence>
<dbReference type="Proteomes" id="UP000323856">
    <property type="component" value="Unassembled WGS sequence"/>
</dbReference>
<dbReference type="CDD" id="cd13127">
    <property type="entry name" value="MATE_tuaB_like"/>
    <property type="match status" value="1"/>
</dbReference>
<dbReference type="PANTHER" id="PTHR30250:SF10">
    <property type="entry name" value="LIPOPOLYSACCHARIDE BIOSYNTHESIS PROTEIN WZXC"/>
    <property type="match status" value="1"/>
</dbReference>
<feature type="transmembrane region" description="Helical" evidence="7">
    <location>
        <begin position="319"/>
        <end position="345"/>
    </location>
</feature>
<sequence length="496" mass="51800">MSDINVHSGIRKGLAWSAINAFVLRLGTVGVGIFLARLLSPEQFGVFAIALTVQAVLMTLADFGLSTDLIRSPDYARKAPTVATLGIVTGTSLTVIMVISAQGTAQLLGSPEAGPVIAVMSGTLFLAGCGVVPYAKLQRNFMQKQLFAISLADFVIGTIVTVLLILGGWGVMALAISRVVAQCVTLILQFVLAREKPHFGLDRSLVSQVLAFGIPVAGANMLSWVLLNADNVVVSRLAGPTALGFYFLAFNISSWPMNAIGQIVRSVSLPAFARVGISQKRVLSDAMAPTWAITLFAGLMLGLLAAPVIELVYGQKWLAAVPILAVLGIFGALRTIFDLGAAFLLANGRSTIVLVVQAAWLGCLVPFLIVGTIRGGTVGAAVAHLLCATLVVLPGYCWALSHAGVRLRPLWAAFWPPLAAAAPTAVATILATSIVSNPLTRLMVGGCVGCFIYGACIGHWLRRRLVVAGNLGTGQNSVHVDASTPSINTSIVEGGV</sequence>
<dbReference type="Pfam" id="PF13440">
    <property type="entry name" value="Polysacc_synt_3"/>
    <property type="match status" value="1"/>
</dbReference>
<feature type="transmembrane region" description="Helical" evidence="7">
    <location>
        <begin position="290"/>
        <end position="313"/>
    </location>
</feature>
<evidence type="ECO:0000313" key="8">
    <source>
        <dbReference type="EMBL" id="KAA0977548.1"/>
    </source>
</evidence>
<comment type="caution">
    <text evidence="8">The sequence shown here is derived from an EMBL/GenBank/DDBJ whole genome shotgun (WGS) entry which is preliminary data.</text>
</comment>
<dbReference type="RefSeq" id="WP_149619225.1">
    <property type="nucleotide sequence ID" value="NZ_VOBL01000006.1"/>
</dbReference>